<evidence type="ECO:0000256" key="7">
    <source>
        <dbReference type="ARBA" id="ARBA00023128"/>
    </source>
</evidence>
<dbReference type="InterPro" id="IPR002067">
    <property type="entry name" value="MCP"/>
</dbReference>
<sequence length="360" mass="39369">MAENVIADFAAGYVSGVAGLLVGSPLDVLKLRLQTEASERRISVTRGLVDLLHEGGLPALFRGVGSPIVGLAGLNAILFASYGGIMRYFEDQHRENNLTLAAKARDAGLQHHETHTPALMMPAEVPFRATYAQYYAAGFGAGLASFLITTPSDLVKLRAQGFHGPTQAGRSLKVARHVLRTEGLRGFYRGSWVTLLRDAPSYGIYFMVYEAFKDFLKADGTSSYLIDSAKLLTAGGMAGVIGWVSIYPLDVIKSRLQVQSVSNNAQQEKQMRHPHLAKAPCTPITPKPITNGQVYKGIIDCAIKSYRQEGLQVFGRGLGATIIRAFPVNAVTFFVYEVMMELYNTMYHSEKVARADDYIK</sequence>
<name>A0A261XXB7_9FUNG</name>
<dbReference type="InterPro" id="IPR018108">
    <property type="entry name" value="MCP_transmembrane"/>
</dbReference>
<dbReference type="PRINTS" id="PR00926">
    <property type="entry name" value="MITOCARRIER"/>
</dbReference>
<feature type="repeat" description="Solcar" evidence="9">
    <location>
        <begin position="226"/>
        <end position="342"/>
    </location>
</feature>
<evidence type="ECO:0000313" key="11">
    <source>
        <dbReference type="EMBL" id="OZJ02992.1"/>
    </source>
</evidence>
<keyword evidence="12" id="KW-1185">Reference proteome</keyword>
<dbReference type="Gene3D" id="1.50.40.10">
    <property type="entry name" value="Mitochondrial carrier domain"/>
    <property type="match status" value="2"/>
</dbReference>
<accession>A0A261XXB7</accession>
<comment type="similarity">
    <text evidence="2 10">Belongs to the mitochondrial carrier (TC 2.A.29) family.</text>
</comment>
<dbReference type="Proteomes" id="UP000242875">
    <property type="component" value="Unassembled WGS sequence"/>
</dbReference>
<dbReference type="OrthoDB" id="193856at2759"/>
<comment type="subcellular location">
    <subcellularLocation>
        <location evidence="1">Mitochondrion membrane</location>
        <topology evidence="1">Multi-pass membrane protein</topology>
    </subcellularLocation>
</comment>
<keyword evidence="6" id="KW-1133">Transmembrane helix</keyword>
<dbReference type="EMBL" id="MVBO01000112">
    <property type="protein sequence ID" value="OZJ02992.1"/>
    <property type="molecule type" value="Genomic_DNA"/>
</dbReference>
<evidence type="ECO:0000313" key="12">
    <source>
        <dbReference type="Proteomes" id="UP000242875"/>
    </source>
</evidence>
<evidence type="ECO:0000256" key="4">
    <source>
        <dbReference type="ARBA" id="ARBA00022692"/>
    </source>
</evidence>
<keyword evidence="3 10" id="KW-0813">Transport</keyword>
<evidence type="ECO:0000256" key="5">
    <source>
        <dbReference type="ARBA" id="ARBA00022737"/>
    </source>
</evidence>
<organism evidence="11 12">
    <name type="scientific">Bifiguratus adelaidae</name>
    <dbReference type="NCBI Taxonomy" id="1938954"/>
    <lineage>
        <taxon>Eukaryota</taxon>
        <taxon>Fungi</taxon>
        <taxon>Fungi incertae sedis</taxon>
        <taxon>Mucoromycota</taxon>
        <taxon>Mucoromycotina</taxon>
        <taxon>Endogonomycetes</taxon>
        <taxon>Endogonales</taxon>
        <taxon>Endogonales incertae sedis</taxon>
        <taxon>Bifiguratus</taxon>
    </lineage>
</organism>
<evidence type="ECO:0000256" key="6">
    <source>
        <dbReference type="ARBA" id="ARBA00022989"/>
    </source>
</evidence>
<proteinExistence type="inferred from homology"/>
<evidence type="ECO:0000256" key="2">
    <source>
        <dbReference type="ARBA" id="ARBA00006375"/>
    </source>
</evidence>
<dbReference type="SUPFAM" id="SSF103506">
    <property type="entry name" value="Mitochondrial carrier"/>
    <property type="match status" value="1"/>
</dbReference>
<dbReference type="Pfam" id="PF00153">
    <property type="entry name" value="Mito_carr"/>
    <property type="match status" value="3"/>
</dbReference>
<evidence type="ECO:0000256" key="3">
    <source>
        <dbReference type="ARBA" id="ARBA00022448"/>
    </source>
</evidence>
<dbReference type="GO" id="GO:0031966">
    <property type="term" value="C:mitochondrial membrane"/>
    <property type="evidence" value="ECO:0007669"/>
    <property type="project" value="UniProtKB-SubCell"/>
</dbReference>
<dbReference type="AlphaFoldDB" id="A0A261XXB7"/>
<feature type="repeat" description="Solcar" evidence="9">
    <location>
        <begin position="129"/>
        <end position="215"/>
    </location>
</feature>
<evidence type="ECO:0000256" key="8">
    <source>
        <dbReference type="ARBA" id="ARBA00023136"/>
    </source>
</evidence>
<keyword evidence="7" id="KW-0496">Mitochondrion</keyword>
<gene>
    <name evidence="11" type="ORF">BZG36_03134</name>
</gene>
<keyword evidence="8 9" id="KW-0472">Membrane</keyword>
<evidence type="ECO:0008006" key="13">
    <source>
        <dbReference type="Google" id="ProtNLM"/>
    </source>
</evidence>
<evidence type="ECO:0000256" key="1">
    <source>
        <dbReference type="ARBA" id="ARBA00004225"/>
    </source>
</evidence>
<dbReference type="PROSITE" id="PS50920">
    <property type="entry name" value="SOLCAR"/>
    <property type="match status" value="3"/>
</dbReference>
<dbReference type="PANTHER" id="PTHR45624:SF10">
    <property type="entry name" value="SLC (SOLUTE CARRIER) HOMOLOG"/>
    <property type="match status" value="1"/>
</dbReference>
<dbReference type="PANTHER" id="PTHR45624">
    <property type="entry name" value="MITOCHONDRIAL BASIC AMINO ACIDS TRANSPORTER-RELATED"/>
    <property type="match status" value="1"/>
</dbReference>
<dbReference type="InterPro" id="IPR050567">
    <property type="entry name" value="Mitochondrial_Carrier"/>
</dbReference>
<feature type="repeat" description="Solcar" evidence="9">
    <location>
        <begin position="3"/>
        <end position="88"/>
    </location>
</feature>
<keyword evidence="5" id="KW-0677">Repeat</keyword>
<dbReference type="InterPro" id="IPR023395">
    <property type="entry name" value="MCP_dom_sf"/>
</dbReference>
<reference evidence="11 12" key="1">
    <citation type="journal article" date="2017" name="Mycologia">
        <title>Bifiguratus adelaidae, gen. et sp. nov., a new member of Mucoromycotina in endophytic and soil-dwelling habitats.</title>
        <authorList>
            <person name="Torres-Cruz T.J."/>
            <person name="Billingsley Tobias T.L."/>
            <person name="Almatruk M."/>
            <person name="Hesse C."/>
            <person name="Kuske C.R."/>
            <person name="Desiro A."/>
            <person name="Benucci G.M."/>
            <person name="Bonito G."/>
            <person name="Stajich J.E."/>
            <person name="Dunlap C."/>
            <person name="Arnold A.E."/>
            <person name="Porras-Alfaro A."/>
        </authorList>
    </citation>
    <scope>NUCLEOTIDE SEQUENCE [LARGE SCALE GENOMIC DNA]</scope>
    <source>
        <strain evidence="11 12">AZ0501</strain>
    </source>
</reference>
<comment type="caution">
    <text evidence="11">The sequence shown here is derived from an EMBL/GenBank/DDBJ whole genome shotgun (WGS) entry which is preliminary data.</text>
</comment>
<dbReference type="GO" id="GO:0022857">
    <property type="term" value="F:transmembrane transporter activity"/>
    <property type="evidence" value="ECO:0007669"/>
    <property type="project" value="TreeGrafter"/>
</dbReference>
<evidence type="ECO:0000256" key="9">
    <source>
        <dbReference type="PROSITE-ProRule" id="PRU00282"/>
    </source>
</evidence>
<protein>
    <recommendedName>
        <fullName evidence="13">Mitochondrial carrier protein</fullName>
    </recommendedName>
</protein>
<keyword evidence="4 9" id="KW-0812">Transmembrane</keyword>
<evidence type="ECO:0000256" key="10">
    <source>
        <dbReference type="RuleBase" id="RU000488"/>
    </source>
</evidence>